<keyword evidence="1" id="KW-0732">Signal</keyword>
<name>A0A6U2FWE1_HEMAN</name>
<evidence type="ECO:0000256" key="1">
    <source>
        <dbReference type="SAM" id="SignalP"/>
    </source>
</evidence>
<accession>A0A6U2FWE1</accession>
<proteinExistence type="predicted"/>
<protein>
    <submittedName>
        <fullName evidence="2">Uncharacterized protein</fullName>
    </submittedName>
</protein>
<feature type="chain" id="PRO_5030159972" evidence="1">
    <location>
        <begin position="27"/>
        <end position="239"/>
    </location>
</feature>
<sequence>MEIRRVRAGAILTWTALYCLLVPCTSQSVQLITQGQYIRVGEDVRELRNIDTHRAYTVAPLVGFSVEFEEDTLSGARWILDMSSAGDGIEVLPTTTADGLTPERRSVNVESEVFSRAKAAHMNPIADLRAGSFAGSVLDRQRRDAAAWQHMNRESTGGAYEGTGQYEKVLLDTAYGADGNPVYEPGANSEWRRYDFRTLKGGANPRLVWRYMQAGDVSPETRNVPLDFVMEVGIVERGL</sequence>
<gene>
    <name evidence="2" type="ORF">HAND00432_LOCUS11133</name>
</gene>
<feature type="signal peptide" evidence="1">
    <location>
        <begin position="1"/>
        <end position="26"/>
    </location>
</feature>
<organism evidence="2">
    <name type="scientific">Hemiselmis andersenii</name>
    <name type="common">Cryptophyte alga</name>
    <dbReference type="NCBI Taxonomy" id="464988"/>
    <lineage>
        <taxon>Eukaryota</taxon>
        <taxon>Cryptophyceae</taxon>
        <taxon>Cryptomonadales</taxon>
        <taxon>Hemiselmidaceae</taxon>
        <taxon>Hemiselmis</taxon>
    </lineage>
</organism>
<dbReference type="EMBL" id="HBFX01018375">
    <property type="protein sequence ID" value="CAD8956595.1"/>
    <property type="molecule type" value="Transcribed_RNA"/>
</dbReference>
<evidence type="ECO:0000313" key="2">
    <source>
        <dbReference type="EMBL" id="CAD8956595.1"/>
    </source>
</evidence>
<reference evidence="2" key="1">
    <citation type="submission" date="2021-01" db="EMBL/GenBank/DDBJ databases">
        <authorList>
            <person name="Corre E."/>
            <person name="Pelletier E."/>
            <person name="Niang G."/>
            <person name="Scheremetjew M."/>
            <person name="Finn R."/>
            <person name="Kale V."/>
            <person name="Holt S."/>
            <person name="Cochrane G."/>
            <person name="Meng A."/>
            <person name="Brown T."/>
            <person name="Cohen L."/>
        </authorList>
    </citation>
    <scope>NUCLEOTIDE SEQUENCE</scope>
    <source>
        <strain evidence="2">CCMP644</strain>
    </source>
</reference>
<dbReference type="AlphaFoldDB" id="A0A6U2FWE1"/>